<keyword evidence="11" id="KW-1185">Reference proteome</keyword>
<reference evidence="10" key="1">
    <citation type="submission" date="2022-05" db="EMBL/GenBank/DDBJ databases">
        <title>Jatrophihabitans sp. SB3-54 whole genome sequence.</title>
        <authorList>
            <person name="Suh M.K."/>
            <person name="Eom M.K."/>
            <person name="Kim J.S."/>
            <person name="Kim H.S."/>
            <person name="Do H.E."/>
            <person name="Shin Y.K."/>
            <person name="Lee J.-S."/>
        </authorList>
    </citation>
    <scope>NUCLEOTIDE SEQUENCE</scope>
    <source>
        <strain evidence="10">SB3-54</strain>
    </source>
</reference>
<dbReference type="RefSeq" id="WP_269442519.1">
    <property type="nucleotide sequence ID" value="NZ_CP097463.1"/>
</dbReference>
<comment type="similarity">
    <text evidence="6">Belongs to the ABC-4 integral membrane protein family.</text>
</comment>
<sequence length="384" mass="40129">MTEPARAHGSAGLTFAGLVFHNVVVKKLRLALTSLAIAIGVLTVVTFSIVDHSLRASALSIMQTGRADFTIAQKGVSDLLNSNIDDATLRRIAASPDIAAATGVLVGTTRLNADNPLFLEIGIKPDQLSDFGVTVVSGAAFTATATNEVLLGWRAASNLGKHTGDTITIDGTALHVVGIFSTGQALGDAGAMLPLVPFQAAQRQPSELTLVFVRVRPGTDISSLRARIEHDNPQLVTVQTAADFGRADRSLALINAADQGSTLLAIVIGAIIVMTTMTMSFIERTREFGILAAIGWSRLRILLMVMCEALSIGLVGAAAGVGLSFAATQILGQLPSLVGILHPVYTSGAFWRAVYTAGAMSLLGGLYPASRAARLSPLEALRHE</sequence>
<feature type="transmembrane region" description="Helical" evidence="7">
    <location>
        <begin position="263"/>
        <end position="282"/>
    </location>
</feature>
<keyword evidence="4 7" id="KW-1133">Transmembrane helix</keyword>
<name>A0ABY7JXU6_9ACTN</name>
<feature type="domain" description="MacB-like periplasmic core" evidence="9">
    <location>
        <begin position="31"/>
        <end position="229"/>
    </location>
</feature>
<protein>
    <submittedName>
        <fullName evidence="10">ABC transporter permease</fullName>
    </submittedName>
</protein>
<evidence type="ECO:0000256" key="1">
    <source>
        <dbReference type="ARBA" id="ARBA00004651"/>
    </source>
</evidence>
<dbReference type="InterPro" id="IPR025857">
    <property type="entry name" value="MacB_PCD"/>
</dbReference>
<keyword evidence="2" id="KW-1003">Cell membrane</keyword>
<keyword evidence="5 7" id="KW-0472">Membrane</keyword>
<feature type="transmembrane region" description="Helical" evidence="7">
    <location>
        <begin position="302"/>
        <end position="330"/>
    </location>
</feature>
<proteinExistence type="inferred from homology"/>
<organism evidence="10 11">
    <name type="scientific">Jatrophihabitans cynanchi</name>
    <dbReference type="NCBI Taxonomy" id="2944128"/>
    <lineage>
        <taxon>Bacteria</taxon>
        <taxon>Bacillati</taxon>
        <taxon>Actinomycetota</taxon>
        <taxon>Actinomycetes</taxon>
        <taxon>Jatrophihabitantales</taxon>
        <taxon>Jatrophihabitantaceae</taxon>
        <taxon>Jatrophihabitans</taxon>
    </lineage>
</organism>
<evidence type="ECO:0000256" key="5">
    <source>
        <dbReference type="ARBA" id="ARBA00023136"/>
    </source>
</evidence>
<accession>A0ABY7JXU6</accession>
<evidence type="ECO:0000256" key="4">
    <source>
        <dbReference type="ARBA" id="ARBA00022989"/>
    </source>
</evidence>
<dbReference type="Pfam" id="PF02687">
    <property type="entry name" value="FtsX"/>
    <property type="match status" value="1"/>
</dbReference>
<dbReference type="EMBL" id="CP097463">
    <property type="protein sequence ID" value="WAX55994.1"/>
    <property type="molecule type" value="Genomic_DNA"/>
</dbReference>
<dbReference type="PANTHER" id="PTHR30572:SF4">
    <property type="entry name" value="ABC TRANSPORTER PERMEASE YTRF"/>
    <property type="match status" value="1"/>
</dbReference>
<feature type="transmembrane region" description="Helical" evidence="7">
    <location>
        <begin position="350"/>
        <end position="369"/>
    </location>
</feature>
<dbReference type="Pfam" id="PF12704">
    <property type="entry name" value="MacB_PCD"/>
    <property type="match status" value="1"/>
</dbReference>
<evidence type="ECO:0000259" key="8">
    <source>
        <dbReference type="Pfam" id="PF02687"/>
    </source>
</evidence>
<evidence type="ECO:0000256" key="2">
    <source>
        <dbReference type="ARBA" id="ARBA00022475"/>
    </source>
</evidence>
<dbReference type="Proteomes" id="UP001164693">
    <property type="component" value="Chromosome"/>
</dbReference>
<feature type="transmembrane region" description="Helical" evidence="7">
    <location>
        <begin position="30"/>
        <end position="50"/>
    </location>
</feature>
<evidence type="ECO:0000313" key="11">
    <source>
        <dbReference type="Proteomes" id="UP001164693"/>
    </source>
</evidence>
<dbReference type="PANTHER" id="PTHR30572">
    <property type="entry name" value="MEMBRANE COMPONENT OF TRANSPORTER-RELATED"/>
    <property type="match status" value="1"/>
</dbReference>
<evidence type="ECO:0000256" key="7">
    <source>
        <dbReference type="SAM" id="Phobius"/>
    </source>
</evidence>
<evidence type="ECO:0000256" key="3">
    <source>
        <dbReference type="ARBA" id="ARBA00022692"/>
    </source>
</evidence>
<dbReference type="InterPro" id="IPR050250">
    <property type="entry name" value="Macrolide_Exporter_MacB"/>
</dbReference>
<comment type="subcellular location">
    <subcellularLocation>
        <location evidence="1">Cell membrane</location>
        <topology evidence="1">Multi-pass membrane protein</topology>
    </subcellularLocation>
</comment>
<gene>
    <name evidence="10" type="ORF">M6B22_15815</name>
</gene>
<evidence type="ECO:0000259" key="9">
    <source>
        <dbReference type="Pfam" id="PF12704"/>
    </source>
</evidence>
<feature type="domain" description="ABC3 transporter permease C-terminal" evidence="8">
    <location>
        <begin position="263"/>
        <end position="377"/>
    </location>
</feature>
<dbReference type="InterPro" id="IPR003838">
    <property type="entry name" value="ABC3_permease_C"/>
</dbReference>
<evidence type="ECO:0000256" key="6">
    <source>
        <dbReference type="ARBA" id="ARBA00038076"/>
    </source>
</evidence>
<evidence type="ECO:0000313" key="10">
    <source>
        <dbReference type="EMBL" id="WAX55994.1"/>
    </source>
</evidence>
<keyword evidence="3 7" id="KW-0812">Transmembrane</keyword>